<feature type="non-terminal residue" evidence="3">
    <location>
        <position position="1"/>
    </location>
</feature>
<feature type="compositionally biased region" description="Low complexity" evidence="1">
    <location>
        <begin position="360"/>
        <end position="374"/>
    </location>
</feature>
<evidence type="ECO:0000256" key="1">
    <source>
        <dbReference type="SAM" id="MobiDB-lite"/>
    </source>
</evidence>
<accession>A0A537JMJ7</accession>
<dbReference type="SUPFAM" id="SSF51556">
    <property type="entry name" value="Metallo-dependent hydrolases"/>
    <property type="match status" value="1"/>
</dbReference>
<dbReference type="GO" id="GO:0006145">
    <property type="term" value="P:purine nucleobase catabolic process"/>
    <property type="evidence" value="ECO:0007669"/>
    <property type="project" value="TreeGrafter"/>
</dbReference>
<evidence type="ECO:0000259" key="2">
    <source>
        <dbReference type="Pfam" id="PF01979"/>
    </source>
</evidence>
<dbReference type="EMBL" id="VBAO01000017">
    <property type="protein sequence ID" value="TMI84757.1"/>
    <property type="molecule type" value="Genomic_DNA"/>
</dbReference>
<dbReference type="InterPro" id="IPR006680">
    <property type="entry name" value="Amidohydro-rel"/>
</dbReference>
<feature type="region of interest" description="Disordered" evidence="1">
    <location>
        <begin position="329"/>
        <end position="448"/>
    </location>
</feature>
<proteinExistence type="predicted"/>
<evidence type="ECO:0000313" key="4">
    <source>
        <dbReference type="Proteomes" id="UP000320048"/>
    </source>
</evidence>
<dbReference type="PANTHER" id="PTHR43668:SF2">
    <property type="entry name" value="ALLANTOINASE"/>
    <property type="match status" value="1"/>
</dbReference>
<dbReference type="PANTHER" id="PTHR43668">
    <property type="entry name" value="ALLANTOINASE"/>
    <property type="match status" value="1"/>
</dbReference>
<protein>
    <recommendedName>
        <fullName evidence="2">Amidohydrolase-related domain-containing protein</fullName>
    </recommendedName>
</protein>
<reference evidence="3 4" key="1">
    <citation type="journal article" date="2019" name="Nat. Microbiol.">
        <title>Mediterranean grassland soil C-N compound turnover is dependent on rainfall and depth, and is mediated by genomically divergent microorganisms.</title>
        <authorList>
            <person name="Diamond S."/>
            <person name="Andeer P.F."/>
            <person name="Li Z."/>
            <person name="Crits-Christoph A."/>
            <person name="Burstein D."/>
            <person name="Anantharaman K."/>
            <person name="Lane K.R."/>
            <person name="Thomas B.C."/>
            <person name="Pan C."/>
            <person name="Northen T.R."/>
            <person name="Banfield J.F."/>
        </authorList>
    </citation>
    <scope>NUCLEOTIDE SEQUENCE [LARGE SCALE GENOMIC DNA]</scope>
    <source>
        <strain evidence="3">NP_7</strain>
    </source>
</reference>
<name>A0A537JMJ7_9BACT</name>
<comment type="caution">
    <text evidence="3">The sequence shown here is derived from an EMBL/GenBank/DDBJ whole genome shotgun (WGS) entry which is preliminary data.</text>
</comment>
<gene>
    <name evidence="3" type="ORF">E6H04_00700</name>
</gene>
<organism evidence="3 4">
    <name type="scientific">Candidatus Segetimicrobium genomatis</name>
    <dbReference type="NCBI Taxonomy" id="2569760"/>
    <lineage>
        <taxon>Bacteria</taxon>
        <taxon>Bacillati</taxon>
        <taxon>Candidatus Sysuimicrobiota</taxon>
        <taxon>Candidatus Sysuimicrobiia</taxon>
        <taxon>Candidatus Sysuimicrobiales</taxon>
        <taxon>Candidatus Segetimicrobiaceae</taxon>
        <taxon>Candidatus Segetimicrobium</taxon>
    </lineage>
</organism>
<dbReference type="InterPro" id="IPR032466">
    <property type="entry name" value="Metal_Hydrolase"/>
</dbReference>
<feature type="domain" description="Amidohydrolase-related" evidence="2">
    <location>
        <begin position="3"/>
        <end position="327"/>
    </location>
</feature>
<dbReference type="InterPro" id="IPR050138">
    <property type="entry name" value="DHOase/Allantoinase_Hydrolase"/>
</dbReference>
<dbReference type="Proteomes" id="UP000320048">
    <property type="component" value="Unassembled WGS sequence"/>
</dbReference>
<evidence type="ECO:0000313" key="3">
    <source>
        <dbReference type="EMBL" id="TMI84757.1"/>
    </source>
</evidence>
<sequence length="448" mass="48340">FMDPGETAREDFITGSAAAAVGGTTTVIEHTHATPVLDAEGLRRKVAHLRRRSLVDFALAAHVWPDRLSGLREVWEAGAAYLKVFTCETHGVPAILAGHLLRCFRAAAEFGGLLLVHCEDDAMTRERERALHEAGRTDPGVIPEWRSREAEEVAAAETALLARLAGARVVIAHTSHPEAVELIARERARGGRLWVESCPQYFFLLEAEVLRHGPFRKFTPPARLGSAEGAGQMWRLLTDGAISHLSTDHAPATRRQKEGGDIWQAPFGLPGVETTLTLLLHAAHHGWVSLERVVDALCERPARLYGFYPRKGSLLPGADADVTLVDPGRTQSGVEPLRGNGGGGRTGHDLLPGPPRGARRAPAGRPRLGAVAARGGKEEWEWGLGFSRSTSGQSARRSGGPSRMRPREGLRTPRCCASWPATPWRSTPSMPAGRTRSTGGPSSIPSRS</sequence>
<dbReference type="GO" id="GO:0004038">
    <property type="term" value="F:allantoinase activity"/>
    <property type="evidence" value="ECO:0007669"/>
    <property type="project" value="TreeGrafter"/>
</dbReference>
<dbReference type="GO" id="GO:0005737">
    <property type="term" value="C:cytoplasm"/>
    <property type="evidence" value="ECO:0007669"/>
    <property type="project" value="TreeGrafter"/>
</dbReference>
<dbReference type="Pfam" id="PF01979">
    <property type="entry name" value="Amidohydro_1"/>
    <property type="match status" value="1"/>
</dbReference>
<dbReference type="Gene3D" id="2.30.40.10">
    <property type="entry name" value="Urease, subunit C, domain 1"/>
    <property type="match status" value="1"/>
</dbReference>
<feature type="compositionally biased region" description="Polar residues" evidence="1">
    <location>
        <begin position="424"/>
        <end position="448"/>
    </location>
</feature>
<dbReference type="Gene3D" id="3.20.20.140">
    <property type="entry name" value="Metal-dependent hydrolases"/>
    <property type="match status" value="1"/>
</dbReference>
<dbReference type="InterPro" id="IPR011059">
    <property type="entry name" value="Metal-dep_hydrolase_composite"/>
</dbReference>
<dbReference type="AlphaFoldDB" id="A0A537JMJ7"/>